<comment type="caution">
    <text evidence="9">Lacks conserved residue(s) required for the propagation of feature annotation.</text>
</comment>
<dbReference type="HOGENOM" id="CLU_083252_3_0_9"/>
<protein>
    <recommendedName>
        <fullName evidence="9">Lipoprotein signal peptidase</fullName>
        <ecNumber evidence="9">3.4.23.36</ecNumber>
    </recommendedName>
    <alternativeName>
        <fullName evidence="9">Prolipoprotein signal peptidase</fullName>
    </alternativeName>
    <alternativeName>
        <fullName evidence="9">Signal peptidase II</fullName>
        <shortName evidence="9">SPase II</shortName>
    </alternativeName>
</protein>
<feature type="transmembrane region" description="Helical" evidence="9">
    <location>
        <begin position="58"/>
        <end position="75"/>
    </location>
</feature>
<evidence type="ECO:0000256" key="5">
    <source>
        <dbReference type="ARBA" id="ARBA00022750"/>
    </source>
</evidence>
<dbReference type="AlphaFoldDB" id="A0A0E0UWW5"/>
<keyword evidence="2 9" id="KW-1003">Cell membrane</keyword>
<reference evidence="12 13" key="1">
    <citation type="journal article" date="2011" name="J. Bacteriol.">
        <title>Genome sequence of the nonpathogenic Listeria monocytogenes serovar 4a strain M7.</title>
        <authorList>
            <person name="Chen J."/>
            <person name="Xia Y."/>
            <person name="Cheng C."/>
            <person name="Fang C."/>
            <person name="Shan Y."/>
            <person name="Jin G."/>
            <person name="Fang W."/>
        </authorList>
    </citation>
    <scope>NUCLEOTIDE SEQUENCE [LARGE SCALE GENOMIC DNA]</scope>
    <source>
        <strain evidence="12 13">M7</strain>
    </source>
</reference>
<evidence type="ECO:0000313" key="13">
    <source>
        <dbReference type="Proteomes" id="UP000000486"/>
    </source>
</evidence>
<dbReference type="GO" id="GO:0004190">
    <property type="term" value="F:aspartic-type endopeptidase activity"/>
    <property type="evidence" value="ECO:0007669"/>
    <property type="project" value="UniProtKB-UniRule"/>
</dbReference>
<evidence type="ECO:0000256" key="10">
    <source>
        <dbReference type="RuleBase" id="RU000594"/>
    </source>
</evidence>
<name>A0A0E0UWW5_LISMM</name>
<keyword evidence="6 9" id="KW-0378">Hydrolase</keyword>
<accession>A0A0E0UWW5</accession>
<dbReference type="Pfam" id="PF01252">
    <property type="entry name" value="Peptidase_A8"/>
    <property type="match status" value="1"/>
</dbReference>
<dbReference type="SMR" id="A0A0E0UWW5"/>
<dbReference type="EC" id="3.4.23.36" evidence="9"/>
<dbReference type="RefSeq" id="WP_003729506.1">
    <property type="nucleotide sequence ID" value="NC_017537.1"/>
</dbReference>
<comment type="function">
    <text evidence="9 10">This protein specifically catalyzes the removal of signal peptides from prolipoproteins.</text>
</comment>
<dbReference type="PRINTS" id="PR00781">
    <property type="entry name" value="LIPOSIGPTASE"/>
</dbReference>
<dbReference type="EMBL" id="CP002816">
    <property type="protein sequence ID" value="AEH92942.1"/>
    <property type="molecule type" value="Genomic_DNA"/>
</dbReference>
<comment type="catalytic activity">
    <reaction evidence="9 10">
        <text>Release of signal peptides from bacterial membrane prolipoproteins. Hydrolyzes -Xaa-Yaa-Zaa-|-(S,diacylglyceryl)Cys-, in which Xaa is hydrophobic (preferably Leu), and Yaa (Ala or Ser) and Zaa (Gly or Ala) have small, neutral side chains.</text>
        <dbReference type="EC" id="3.4.23.36"/>
    </reaction>
</comment>
<dbReference type="Proteomes" id="UP000000486">
    <property type="component" value="Chromosome"/>
</dbReference>
<comment type="similarity">
    <text evidence="1 9 11">Belongs to the peptidase A8 family.</text>
</comment>
<sequence>MYYYLITLAVIALDQLTKWIVVQNMEIGQKIEVIPGFLYWTSYRNDGAAWSILEGHMWFFYLITVIVIGIIIYIMQKYAKGKRLFSISLAFILGGAIGNFIDRILHQEVVDFVQTVWGNYYFPIFNVADAALSVGVVLMLVYVFVDDRKTKGIK</sequence>
<evidence type="ECO:0000256" key="2">
    <source>
        <dbReference type="ARBA" id="ARBA00022475"/>
    </source>
</evidence>
<evidence type="ECO:0000313" key="12">
    <source>
        <dbReference type="EMBL" id="AEH92942.1"/>
    </source>
</evidence>
<dbReference type="PANTHER" id="PTHR33695:SF1">
    <property type="entry name" value="LIPOPROTEIN SIGNAL PEPTIDASE"/>
    <property type="match status" value="1"/>
</dbReference>
<evidence type="ECO:0000256" key="1">
    <source>
        <dbReference type="ARBA" id="ARBA00006139"/>
    </source>
</evidence>
<dbReference type="UniPathway" id="UPA00665"/>
<feature type="transmembrane region" description="Helical" evidence="9">
    <location>
        <begin position="84"/>
        <end position="101"/>
    </location>
</feature>
<organism evidence="12 13">
    <name type="scientific">Listeria monocytogenes serotype 4a (strain M7)</name>
    <dbReference type="NCBI Taxonomy" id="1030009"/>
    <lineage>
        <taxon>Bacteria</taxon>
        <taxon>Bacillati</taxon>
        <taxon>Bacillota</taxon>
        <taxon>Bacilli</taxon>
        <taxon>Bacillales</taxon>
        <taxon>Listeriaceae</taxon>
        <taxon>Listeria</taxon>
    </lineage>
</organism>
<dbReference type="KEGG" id="lmq:LMM7_1937"/>
<evidence type="ECO:0000256" key="3">
    <source>
        <dbReference type="ARBA" id="ARBA00022670"/>
    </source>
</evidence>
<dbReference type="PATRIC" id="fig|1030009.3.peg.1925"/>
<keyword evidence="5 9" id="KW-0064">Aspartyl protease</keyword>
<feature type="active site" evidence="9">
    <location>
        <position position="111"/>
    </location>
</feature>
<feature type="transmembrane region" description="Helical" evidence="9">
    <location>
        <begin position="121"/>
        <end position="145"/>
    </location>
</feature>
<dbReference type="InterPro" id="IPR001872">
    <property type="entry name" value="Peptidase_A8"/>
</dbReference>
<dbReference type="HAMAP" id="MF_00161">
    <property type="entry name" value="LspA"/>
    <property type="match status" value="1"/>
</dbReference>
<feature type="active site" evidence="9">
    <location>
        <position position="129"/>
    </location>
</feature>
<dbReference type="GO" id="GO:0006508">
    <property type="term" value="P:proteolysis"/>
    <property type="evidence" value="ECO:0007669"/>
    <property type="project" value="UniProtKB-KW"/>
</dbReference>
<evidence type="ECO:0000256" key="9">
    <source>
        <dbReference type="HAMAP-Rule" id="MF_00161"/>
    </source>
</evidence>
<comment type="subcellular location">
    <subcellularLocation>
        <location evidence="9">Cell membrane</location>
        <topology evidence="9">Multi-pass membrane protein</topology>
    </subcellularLocation>
</comment>
<keyword evidence="12" id="KW-0449">Lipoprotein</keyword>
<keyword evidence="4 9" id="KW-0812">Transmembrane</keyword>
<gene>
    <name evidence="9 12" type="primary">lspA</name>
    <name evidence="12" type="ordered locus">LMM7_1937</name>
</gene>
<evidence type="ECO:0000256" key="4">
    <source>
        <dbReference type="ARBA" id="ARBA00022692"/>
    </source>
</evidence>
<comment type="pathway">
    <text evidence="9">Protein modification; lipoprotein biosynthesis (signal peptide cleavage).</text>
</comment>
<keyword evidence="7 9" id="KW-1133">Transmembrane helix</keyword>
<evidence type="ECO:0000256" key="7">
    <source>
        <dbReference type="ARBA" id="ARBA00022989"/>
    </source>
</evidence>
<keyword evidence="8 9" id="KW-0472">Membrane</keyword>
<proteinExistence type="inferred from homology"/>
<dbReference type="GeneID" id="93235296"/>
<keyword evidence="3 9" id="KW-0645">Protease</keyword>
<dbReference type="PROSITE" id="PS00855">
    <property type="entry name" value="SPASE_II"/>
    <property type="match status" value="1"/>
</dbReference>
<dbReference type="PANTHER" id="PTHR33695">
    <property type="entry name" value="LIPOPROTEIN SIGNAL PEPTIDASE"/>
    <property type="match status" value="1"/>
</dbReference>
<dbReference type="NCBIfam" id="TIGR00077">
    <property type="entry name" value="lspA"/>
    <property type="match status" value="1"/>
</dbReference>
<evidence type="ECO:0000256" key="6">
    <source>
        <dbReference type="ARBA" id="ARBA00022801"/>
    </source>
</evidence>
<evidence type="ECO:0000256" key="11">
    <source>
        <dbReference type="RuleBase" id="RU004181"/>
    </source>
</evidence>
<dbReference type="GO" id="GO:0005886">
    <property type="term" value="C:plasma membrane"/>
    <property type="evidence" value="ECO:0007669"/>
    <property type="project" value="UniProtKB-SubCell"/>
</dbReference>
<evidence type="ECO:0000256" key="8">
    <source>
        <dbReference type="ARBA" id="ARBA00023136"/>
    </source>
</evidence>